<dbReference type="OrthoDB" id="5146158at2759"/>
<evidence type="ECO:0000256" key="1">
    <source>
        <dbReference type="SAM" id="MobiDB-lite"/>
    </source>
</evidence>
<reference evidence="2" key="1">
    <citation type="submission" date="2021-10" db="EMBL/GenBank/DDBJ databases">
        <authorList>
            <person name="Piombo E."/>
        </authorList>
    </citation>
    <scope>NUCLEOTIDE SEQUENCE</scope>
</reference>
<evidence type="ECO:0000313" key="2">
    <source>
        <dbReference type="EMBL" id="CAH0043408.1"/>
    </source>
</evidence>
<evidence type="ECO:0000313" key="3">
    <source>
        <dbReference type="Proteomes" id="UP000775872"/>
    </source>
</evidence>
<feature type="compositionally biased region" description="Low complexity" evidence="1">
    <location>
        <begin position="189"/>
        <end position="202"/>
    </location>
</feature>
<feature type="region of interest" description="Disordered" evidence="1">
    <location>
        <begin position="1"/>
        <end position="235"/>
    </location>
</feature>
<dbReference type="AlphaFoldDB" id="A0A9N9YYN5"/>
<gene>
    <name evidence="2" type="ORF">CSOL1703_00009338</name>
</gene>
<keyword evidence="3" id="KW-1185">Reference proteome</keyword>
<dbReference type="Proteomes" id="UP000775872">
    <property type="component" value="Unassembled WGS sequence"/>
</dbReference>
<feature type="compositionally biased region" description="Basic and acidic residues" evidence="1">
    <location>
        <begin position="138"/>
        <end position="151"/>
    </location>
</feature>
<dbReference type="EMBL" id="CABFOC020000003">
    <property type="protein sequence ID" value="CAH0043408.1"/>
    <property type="molecule type" value="Genomic_DNA"/>
</dbReference>
<feature type="compositionally biased region" description="Polar residues" evidence="1">
    <location>
        <begin position="1"/>
        <end position="26"/>
    </location>
</feature>
<proteinExistence type="predicted"/>
<organism evidence="2 3">
    <name type="scientific">Clonostachys solani</name>
    <dbReference type="NCBI Taxonomy" id="160281"/>
    <lineage>
        <taxon>Eukaryota</taxon>
        <taxon>Fungi</taxon>
        <taxon>Dikarya</taxon>
        <taxon>Ascomycota</taxon>
        <taxon>Pezizomycotina</taxon>
        <taxon>Sordariomycetes</taxon>
        <taxon>Hypocreomycetidae</taxon>
        <taxon>Hypocreales</taxon>
        <taxon>Bionectriaceae</taxon>
        <taxon>Clonostachys</taxon>
    </lineage>
</organism>
<sequence length="545" mass="60614">MSQSPKRPSLSEASEASQPLLNSTESEAGKNNDGPLPTYTESISTQAKDGVTTAGLNPVPDLPAALKAGDTLTQHHDPELDDGKDEPPQSQCTELPACGEESAPEIQIAHSASRALSRSPKRSSSPDASDTLPKPKRHEREPPGEELESLRKPHITLPPPGTDILATERLGLLPNHGDGEDEHVPKQTVDSSAGSDSSGAVSHPSQAPKLSSTPHLPPLTDESAAPGEPTSPSLPVQAHANVLASEEDQAPRWALHFTTYKTLIQTEEIAISALWSRLKCAVEAFAQFCLPTKCSWDELPTTHQEEVRTWASNPEDYLNSNLSPDVTSFYAAWLFRLLDRHLFSGKDRDKWDGPDWQSFGAIWASGKAHLREPNGLFAVKYHHWRNLSVQTLADMHPERRHVDPLWLRKKIEEWMEHLPFASETDQSEHEYEWEELMKSAINMDSLIITARRNIKMRLSDSATHKDHGFPFVPDKMTPCIASMQRRRVGMDKVVDFVMFPTLLAYGKNKNTTFGPEERPAESVLCPFGRSWDEVSEEISMVVYCR</sequence>
<name>A0A9N9YYN5_9HYPO</name>
<comment type="caution">
    <text evidence="2">The sequence shown here is derived from an EMBL/GenBank/DDBJ whole genome shotgun (WGS) entry which is preliminary data.</text>
</comment>
<accession>A0A9N9YYN5</accession>
<feature type="compositionally biased region" description="Polar residues" evidence="1">
    <location>
        <begin position="203"/>
        <end position="214"/>
    </location>
</feature>
<protein>
    <submittedName>
        <fullName evidence="2">Uncharacterized protein</fullName>
    </submittedName>
</protein>